<protein>
    <recommendedName>
        <fullName evidence="3">STAS/SEC14 domain-containing protein</fullName>
    </recommendedName>
</protein>
<dbReference type="AlphaFoldDB" id="A0A1Q5P8A7"/>
<accession>A0A1Q5P8A7</accession>
<dbReference type="Proteomes" id="UP000186551">
    <property type="component" value="Unassembled WGS sequence"/>
</dbReference>
<name>A0A1Q5P8A7_9BACT</name>
<proteinExistence type="predicted"/>
<gene>
    <name evidence="1" type="ORF">A3841_06805</name>
</gene>
<dbReference type="OrthoDB" id="853121at2"/>
<evidence type="ECO:0008006" key="3">
    <source>
        <dbReference type="Google" id="ProtNLM"/>
    </source>
</evidence>
<comment type="caution">
    <text evidence="1">The sequence shown here is derived from an EMBL/GenBank/DDBJ whole genome shotgun (WGS) entry which is preliminary data.</text>
</comment>
<dbReference type="RefSeq" id="WP_073855078.1">
    <property type="nucleotide sequence ID" value="NZ_LVWA01000013.1"/>
</dbReference>
<organism evidence="1 2">
    <name type="scientific">Pontibacter flavimaris</name>
    <dbReference type="NCBI Taxonomy" id="1797110"/>
    <lineage>
        <taxon>Bacteria</taxon>
        <taxon>Pseudomonadati</taxon>
        <taxon>Bacteroidota</taxon>
        <taxon>Cytophagia</taxon>
        <taxon>Cytophagales</taxon>
        <taxon>Hymenobacteraceae</taxon>
        <taxon>Pontibacter</taxon>
    </lineage>
</organism>
<reference evidence="1 2" key="1">
    <citation type="submission" date="2016-03" db="EMBL/GenBank/DDBJ databases">
        <title>Genome sequence of Pontibacter sp. nov., of the family cytophagaceae, isolated from marine sediment of the Yellow Sea, China.</title>
        <authorList>
            <person name="Zhang G."/>
            <person name="Zhang R."/>
        </authorList>
    </citation>
    <scope>NUCLEOTIDE SEQUENCE [LARGE SCALE GENOMIC DNA]</scope>
    <source>
        <strain evidence="1 2">S10-8</strain>
    </source>
</reference>
<sequence length="146" mass="16902">METREKEKVTLVKENSDYTIKVYLSLSLLTLHCKRHMGSEEVRQTCMALLEIVDAYKVKYLMSNARALHYLSMEDANWVWNHTLTALRASTILKWARVEGPASMVELNSLQVRRRLEAEGVKASELQFESFVEEESALHWLLDNDA</sequence>
<evidence type="ECO:0000313" key="1">
    <source>
        <dbReference type="EMBL" id="OKL38423.1"/>
    </source>
</evidence>
<dbReference type="EMBL" id="LVWA01000013">
    <property type="protein sequence ID" value="OKL38423.1"/>
    <property type="molecule type" value="Genomic_DNA"/>
</dbReference>
<evidence type="ECO:0000313" key="2">
    <source>
        <dbReference type="Proteomes" id="UP000186551"/>
    </source>
</evidence>
<keyword evidence="2" id="KW-1185">Reference proteome</keyword>